<keyword evidence="1" id="KW-1133">Transmembrane helix</keyword>
<feature type="transmembrane region" description="Helical" evidence="1">
    <location>
        <begin position="134"/>
        <end position="152"/>
    </location>
</feature>
<sequence length="216" mass="24384">MKNRETFIAELSKNLAPVKRMPSVNLFAVSWFIVSAVYVVIVMHLFGPIRPGALSQLISSPRFLLETLLGVAAIFWVSLLAFRDAVPGALSRRFMIGGFIMMTLWLSQYVIGIVSPALEPSTLGKRDLCGYETMLYSLPPIYLAWFLVRRFYPLHPMRTAMSISLASGMIPALYMQIACMYDPSHILKFHITPGLLMVLIGVAIAWYWQPINKQRV</sequence>
<dbReference type="Pfam" id="PF06532">
    <property type="entry name" value="NrsF"/>
    <property type="match status" value="1"/>
</dbReference>
<dbReference type="EMBL" id="CP134145">
    <property type="protein sequence ID" value="WNC71971.1"/>
    <property type="molecule type" value="Genomic_DNA"/>
</dbReference>
<feature type="transmembrane region" description="Helical" evidence="1">
    <location>
        <begin position="21"/>
        <end position="43"/>
    </location>
</feature>
<dbReference type="InterPro" id="IPR009495">
    <property type="entry name" value="NrsF"/>
</dbReference>
<keyword evidence="1" id="KW-0812">Transmembrane</keyword>
<organism evidence="2 3">
    <name type="scientific">Thalassotalea psychrophila</name>
    <dbReference type="NCBI Taxonomy" id="3065647"/>
    <lineage>
        <taxon>Bacteria</taxon>
        <taxon>Pseudomonadati</taxon>
        <taxon>Pseudomonadota</taxon>
        <taxon>Gammaproteobacteria</taxon>
        <taxon>Alteromonadales</taxon>
        <taxon>Colwelliaceae</taxon>
        <taxon>Thalassotalea</taxon>
    </lineage>
</organism>
<protein>
    <submittedName>
        <fullName evidence="2">NrsF family protein</fullName>
    </submittedName>
</protein>
<name>A0ABY9TT18_9GAMM</name>
<evidence type="ECO:0000313" key="2">
    <source>
        <dbReference type="EMBL" id="WNC71971.1"/>
    </source>
</evidence>
<keyword evidence="3" id="KW-1185">Reference proteome</keyword>
<accession>A0ABY9TT18</accession>
<feature type="transmembrane region" description="Helical" evidence="1">
    <location>
        <begin position="159"/>
        <end position="177"/>
    </location>
</feature>
<dbReference type="Proteomes" id="UP001258994">
    <property type="component" value="Chromosome"/>
</dbReference>
<feature type="transmembrane region" description="Helical" evidence="1">
    <location>
        <begin position="63"/>
        <end position="82"/>
    </location>
</feature>
<keyword evidence="1" id="KW-0472">Membrane</keyword>
<evidence type="ECO:0000256" key="1">
    <source>
        <dbReference type="SAM" id="Phobius"/>
    </source>
</evidence>
<evidence type="ECO:0000313" key="3">
    <source>
        <dbReference type="Proteomes" id="UP001258994"/>
    </source>
</evidence>
<reference evidence="3" key="1">
    <citation type="submission" date="2023-09" db="EMBL/GenBank/DDBJ databases">
        <authorList>
            <person name="Li S."/>
            <person name="Li X."/>
            <person name="Zhang C."/>
            <person name="Zhao Z."/>
        </authorList>
    </citation>
    <scope>NUCLEOTIDE SEQUENCE [LARGE SCALE GENOMIC DNA]</scope>
    <source>
        <strain evidence="3">SQ149</strain>
    </source>
</reference>
<feature type="transmembrane region" description="Helical" evidence="1">
    <location>
        <begin position="94"/>
        <end position="114"/>
    </location>
</feature>
<feature type="transmembrane region" description="Helical" evidence="1">
    <location>
        <begin position="189"/>
        <end position="208"/>
    </location>
</feature>
<proteinExistence type="predicted"/>
<dbReference type="RefSeq" id="WP_348391091.1">
    <property type="nucleotide sequence ID" value="NZ_CP134145.1"/>
</dbReference>
<gene>
    <name evidence="2" type="ORF">RGQ13_17910</name>
</gene>